<gene>
    <name evidence="1" type="ORF">L6164_001097</name>
</gene>
<accession>A0ACB9Q825</accession>
<comment type="caution">
    <text evidence="1">The sequence shown here is derived from an EMBL/GenBank/DDBJ whole genome shotgun (WGS) entry which is preliminary data.</text>
</comment>
<keyword evidence="2" id="KW-1185">Reference proteome</keyword>
<protein>
    <submittedName>
        <fullName evidence="1">Uncharacterized protein</fullName>
    </submittedName>
</protein>
<proteinExistence type="predicted"/>
<sequence length="733" mass="82146">MVVGAPQQQQQPNPQSQQQQLQQQHQQLQQPIPSAQEEAVKRNTDCVYFLASPLTCKKGGECEYRHSEYARVNPRDCWYWLNGNCLNPKCSFRHPPLDGFLGTQATTPGGSAVAPSQTATTTVTHPHNSSKQSVPCIFFQKGICLKGDKCAFLHGPNPSTGNKVPQVLVANQGTQSLANKKAFSGGIEKITQERRIPQANNAKPVGSSGAKPVPKLQTASHRIIERHMALPSTQFDDEASGFKQTNAPRVANGSFVARSNCPNPGHMLDDSNIHNGKDNDEFLTESSPGFDVLVEDELMNSDYYHGEDQFGKARAQDGRNLDSVDEYDLGHSADYNSVADNDRERFHAPQGYDSYDHMQEPYAWGQQRNSSERIFGASAYSERRSRHKSDSPENVEVSDLRHQLSKRRRVNGLKSVVSNDYYDLDSHGEEQSYQISSRKDSHQLPPNEIAVSSRFRGRIKLPVNGSDDYQERESDRTRNRSRLSPGRLQGPHPGRLRDRLRGKVHDDYERKNFRERPLMREIMGDESADFAGPKSLAELKGGRSAENKEHQSLKKRKGLQDYQQPEDDLQFEDPKPLSEILKEKRGATGRIAAADNKSHNKKSEATDDSHNTVVSDTVNPTSVSHNTVVSETENGVLPKDESEFQVTNASGNNINKTYSTHGQSSEDGMIYDEGMEEQEYEGDDQRDGDGEYDYEQVDEGEYNYEEGENPEQEEYVDDEDGDDFAEKIGVVLT</sequence>
<organism evidence="1 2">
    <name type="scientific">Bauhinia variegata</name>
    <name type="common">Purple orchid tree</name>
    <name type="synonym">Phanera variegata</name>
    <dbReference type="NCBI Taxonomy" id="167791"/>
    <lineage>
        <taxon>Eukaryota</taxon>
        <taxon>Viridiplantae</taxon>
        <taxon>Streptophyta</taxon>
        <taxon>Embryophyta</taxon>
        <taxon>Tracheophyta</taxon>
        <taxon>Spermatophyta</taxon>
        <taxon>Magnoliopsida</taxon>
        <taxon>eudicotyledons</taxon>
        <taxon>Gunneridae</taxon>
        <taxon>Pentapetalae</taxon>
        <taxon>rosids</taxon>
        <taxon>fabids</taxon>
        <taxon>Fabales</taxon>
        <taxon>Fabaceae</taxon>
        <taxon>Cercidoideae</taxon>
        <taxon>Cercideae</taxon>
        <taxon>Bauhiniinae</taxon>
        <taxon>Bauhinia</taxon>
    </lineage>
</organism>
<reference evidence="1 2" key="1">
    <citation type="journal article" date="2022" name="DNA Res.">
        <title>Chromosomal-level genome assembly of the orchid tree Bauhinia variegata (Leguminosae; Cercidoideae) supports the allotetraploid origin hypothesis of Bauhinia.</title>
        <authorList>
            <person name="Zhong Y."/>
            <person name="Chen Y."/>
            <person name="Zheng D."/>
            <person name="Pang J."/>
            <person name="Liu Y."/>
            <person name="Luo S."/>
            <person name="Meng S."/>
            <person name="Qian L."/>
            <person name="Wei D."/>
            <person name="Dai S."/>
            <person name="Zhou R."/>
        </authorList>
    </citation>
    <scope>NUCLEOTIDE SEQUENCE [LARGE SCALE GENOMIC DNA]</scope>
    <source>
        <strain evidence="1">BV-YZ2020</strain>
    </source>
</reference>
<name>A0ACB9Q825_BAUVA</name>
<evidence type="ECO:0000313" key="1">
    <source>
        <dbReference type="EMBL" id="KAI4357130.1"/>
    </source>
</evidence>
<dbReference type="EMBL" id="CM039426">
    <property type="protein sequence ID" value="KAI4357130.1"/>
    <property type="molecule type" value="Genomic_DNA"/>
</dbReference>
<evidence type="ECO:0000313" key="2">
    <source>
        <dbReference type="Proteomes" id="UP000828941"/>
    </source>
</evidence>
<dbReference type="Proteomes" id="UP000828941">
    <property type="component" value="Chromosome 1"/>
</dbReference>